<feature type="region of interest" description="Disordered" evidence="1">
    <location>
        <begin position="214"/>
        <end position="315"/>
    </location>
</feature>
<sequence length="775" mass="87151">MSSSFSFPRLTTTIDDLEDLYKTYRVGRAVVLDLAGATETPKTVREGYCGVYLSFFHSGGRIFLVPGPILEILVELGLSLTQILPNFLRYLIAFLVRAREEGLSFGLSEFRQLVLVKRNQQNPGTFLVSPRPGRHVIEDIPYRDEKWREQFFVFKMDRVSMGEFKFSRLPRSWAENIAPSGSSSMSDGIRGLIGILRGGPLWLGGYEDEAEHSQEVVATPSVQAQSSDRLTRQLVRRSSFRTSRSASMGRASGKSPLISIQDSDDESASKERRSLVSLSPSSEDETIAATRKRRRSSKGALPSPSRPRFVPEGDGSLFTAQGEKEAYAKVMEAFNEYVVVTEDHVVTSRNDKEIESIGSEIMRLLKEFKVTKREGKKDAEKTKALTEDWKRIHQENEALMTHRVAQKARIAALEVERDRDIRRASRVARRDIATHHREILESLKDKNMSLRRSNPCDSDRVRTRTGSANAERIRSEDVSEALTEVLRLEGHDRPPKKAKTNGSVHSLGVSGEAAVAKPFYWQFSHSKDCPITEDPDSVAHLVRHFKPAGGPLPSLRNMTEREAYEKMVVAHSKAMEANNEFAAALEKCLQDVPRSGELYEIKKVVRELKLGLKMALDRERANAAQLGAAEKLGNQAASLEARMRVVSNRRKLVLEKASFLEAKVESSANKFSDDLRRATYDAKRDLANSYLDVLVSLKEKWEKKKAATDCEARLREVMANIDLLKKIMNNNLLASDELLRFQTKEVELGSELDVMAISDFSVGKLDLPHILEDLP</sequence>
<dbReference type="AlphaFoldDB" id="A0A8S9P4R5"/>
<name>A0A8S9P4R5_BRACR</name>
<evidence type="ECO:0000313" key="2">
    <source>
        <dbReference type="EMBL" id="KAF3509805.1"/>
    </source>
</evidence>
<dbReference type="InterPro" id="IPR012436">
    <property type="entry name" value="DUF1633"/>
</dbReference>
<feature type="region of interest" description="Disordered" evidence="1">
    <location>
        <begin position="450"/>
        <end position="475"/>
    </location>
</feature>
<dbReference type="Pfam" id="PF07794">
    <property type="entry name" value="DUF1633"/>
    <property type="match status" value="1"/>
</dbReference>
<gene>
    <name evidence="2" type="ORF">F2Q69_00009817</name>
</gene>
<dbReference type="Proteomes" id="UP000712600">
    <property type="component" value="Unassembled WGS sequence"/>
</dbReference>
<protein>
    <submittedName>
        <fullName evidence="2">Uncharacterized protein</fullName>
    </submittedName>
</protein>
<comment type="caution">
    <text evidence="2">The sequence shown here is derived from an EMBL/GenBank/DDBJ whole genome shotgun (WGS) entry which is preliminary data.</text>
</comment>
<evidence type="ECO:0000313" key="3">
    <source>
        <dbReference type="Proteomes" id="UP000712600"/>
    </source>
</evidence>
<organism evidence="2 3">
    <name type="scientific">Brassica cretica</name>
    <name type="common">Mustard</name>
    <dbReference type="NCBI Taxonomy" id="69181"/>
    <lineage>
        <taxon>Eukaryota</taxon>
        <taxon>Viridiplantae</taxon>
        <taxon>Streptophyta</taxon>
        <taxon>Embryophyta</taxon>
        <taxon>Tracheophyta</taxon>
        <taxon>Spermatophyta</taxon>
        <taxon>Magnoliopsida</taxon>
        <taxon>eudicotyledons</taxon>
        <taxon>Gunneridae</taxon>
        <taxon>Pentapetalae</taxon>
        <taxon>rosids</taxon>
        <taxon>malvids</taxon>
        <taxon>Brassicales</taxon>
        <taxon>Brassicaceae</taxon>
        <taxon>Brassiceae</taxon>
        <taxon>Brassica</taxon>
    </lineage>
</organism>
<reference evidence="2" key="1">
    <citation type="submission" date="2019-12" db="EMBL/GenBank/DDBJ databases">
        <title>Genome sequencing and annotation of Brassica cretica.</title>
        <authorList>
            <person name="Studholme D.J."/>
            <person name="Sarris P."/>
        </authorList>
    </citation>
    <scope>NUCLEOTIDE SEQUENCE</scope>
    <source>
        <strain evidence="2">PFS-109/04</strain>
        <tissue evidence="2">Leaf</tissue>
    </source>
</reference>
<dbReference type="EMBL" id="QGKX02001521">
    <property type="protein sequence ID" value="KAF3509805.1"/>
    <property type="molecule type" value="Genomic_DNA"/>
</dbReference>
<proteinExistence type="predicted"/>
<evidence type="ECO:0000256" key="1">
    <source>
        <dbReference type="SAM" id="MobiDB-lite"/>
    </source>
</evidence>
<accession>A0A8S9P4R5</accession>